<name>A0A2M6R8W6_9BACT</name>
<dbReference type="Proteomes" id="UP000231162">
    <property type="component" value="Unassembled WGS sequence"/>
</dbReference>
<proteinExistence type="predicted"/>
<protein>
    <submittedName>
        <fullName evidence="2">Uncharacterized protein</fullName>
    </submittedName>
</protein>
<keyword evidence="1" id="KW-1133">Transmembrane helix</keyword>
<dbReference type="AlphaFoldDB" id="A0A2M6R8W6"/>
<accession>A0A2M6R8W6</accession>
<organism evidence="2 3">
    <name type="scientific">Candidatus Berkelbacteria bacterium CG10_big_fil_rev_8_21_14_0_10_43_14</name>
    <dbReference type="NCBI Taxonomy" id="1974515"/>
    <lineage>
        <taxon>Bacteria</taxon>
        <taxon>Candidatus Berkelbacteria</taxon>
    </lineage>
</organism>
<reference evidence="3" key="1">
    <citation type="submission" date="2017-09" db="EMBL/GenBank/DDBJ databases">
        <title>Depth-based differentiation of microbial function through sediment-hosted aquifers and enrichment of novel symbionts in the deep terrestrial subsurface.</title>
        <authorList>
            <person name="Probst A.J."/>
            <person name="Ladd B."/>
            <person name="Jarett J.K."/>
            <person name="Geller-Mcgrath D.E."/>
            <person name="Sieber C.M.K."/>
            <person name="Emerson J.B."/>
            <person name="Anantharaman K."/>
            <person name="Thomas B.C."/>
            <person name="Malmstrom R."/>
            <person name="Stieglmeier M."/>
            <person name="Klingl A."/>
            <person name="Woyke T."/>
            <person name="Ryan C.M."/>
            <person name="Banfield J.F."/>
        </authorList>
    </citation>
    <scope>NUCLEOTIDE SEQUENCE [LARGE SCALE GENOMIC DNA]</scope>
</reference>
<gene>
    <name evidence="2" type="ORF">COT79_01800</name>
</gene>
<keyword evidence="1" id="KW-0812">Transmembrane</keyword>
<evidence type="ECO:0000256" key="1">
    <source>
        <dbReference type="SAM" id="Phobius"/>
    </source>
</evidence>
<keyword evidence="1" id="KW-0472">Membrane</keyword>
<dbReference type="EMBL" id="PEZX01000026">
    <property type="protein sequence ID" value="PIS06969.1"/>
    <property type="molecule type" value="Genomic_DNA"/>
</dbReference>
<dbReference type="Pfam" id="PF18898">
    <property type="entry name" value="DUF5654"/>
    <property type="match status" value="1"/>
</dbReference>
<comment type="caution">
    <text evidence="2">The sequence shown here is derived from an EMBL/GenBank/DDBJ whole genome shotgun (WGS) entry which is preliminary data.</text>
</comment>
<evidence type="ECO:0000313" key="3">
    <source>
        <dbReference type="Proteomes" id="UP000231162"/>
    </source>
</evidence>
<dbReference type="InterPro" id="IPR043713">
    <property type="entry name" value="DUF5654"/>
</dbReference>
<evidence type="ECO:0000313" key="2">
    <source>
        <dbReference type="EMBL" id="PIS06969.1"/>
    </source>
</evidence>
<feature type="transmembrane region" description="Helical" evidence="1">
    <location>
        <begin position="31"/>
        <end position="51"/>
    </location>
</feature>
<sequence length="68" mass="7473">MLTSAFGLVAALAWNDLIKRVIDRYISPGSGVISQLIYAVIVTTLLVAMTIEMGKIAEKFADEEEKKE</sequence>